<dbReference type="GO" id="GO:0006412">
    <property type="term" value="P:translation"/>
    <property type="evidence" value="ECO:0007669"/>
    <property type="project" value="InterPro"/>
</dbReference>
<dbReference type="GO" id="GO:1990904">
    <property type="term" value="C:ribonucleoprotein complex"/>
    <property type="evidence" value="ECO:0007669"/>
    <property type="project" value="UniProtKB-KW"/>
</dbReference>
<evidence type="ECO:0000256" key="3">
    <source>
        <dbReference type="ARBA" id="ARBA00023274"/>
    </source>
</evidence>
<gene>
    <name evidence="4" type="ORF">BJBARM4_0444</name>
</gene>
<dbReference type="GO" id="GO:0003735">
    <property type="term" value="F:structural constituent of ribosome"/>
    <property type="evidence" value="ECO:0007669"/>
    <property type="project" value="InterPro"/>
</dbReference>
<protein>
    <submittedName>
        <fullName evidence="4">Ribosomal protein S6e</fullName>
    </submittedName>
</protein>
<dbReference type="PANTHER" id="PTHR11502">
    <property type="entry name" value="40S RIBOSOMAL PROTEIN S6"/>
    <property type="match status" value="1"/>
</dbReference>
<dbReference type="Proteomes" id="UP000009375">
    <property type="component" value="Unassembled WGS sequence"/>
</dbReference>
<evidence type="ECO:0000313" key="4">
    <source>
        <dbReference type="EMBL" id="EEZ92931.1"/>
    </source>
</evidence>
<sequence length="125" mass="13593">MEIKIVINDPKTGKSFNKSLDSEKADQLFGKKINEEFDLSFVGLDGYSGIITGGSYMTGMPMSKNLDGSGLRKVLIGKGLGNRQDIRRRKSIAGNTVGQFTSQINIKISKYGEKSLEQLSTPSNG</sequence>
<dbReference type="EMBL" id="GG730045">
    <property type="protein sequence ID" value="EEZ92931.1"/>
    <property type="molecule type" value="Genomic_DNA"/>
</dbReference>
<dbReference type="GO" id="GO:0005840">
    <property type="term" value="C:ribosome"/>
    <property type="evidence" value="ECO:0007669"/>
    <property type="project" value="UniProtKB-KW"/>
</dbReference>
<dbReference type="AlphaFoldDB" id="D2EFC6"/>
<evidence type="ECO:0000256" key="1">
    <source>
        <dbReference type="ARBA" id="ARBA00009312"/>
    </source>
</evidence>
<dbReference type="Pfam" id="PF01092">
    <property type="entry name" value="Ribosomal_S6e"/>
    <property type="match status" value="1"/>
</dbReference>
<comment type="similarity">
    <text evidence="1">Belongs to the eukaryotic ribosomal protein eS6 family.</text>
</comment>
<reference evidence="4 5" key="1">
    <citation type="journal article" date="2010" name="Proc. Natl. Acad. Sci. U.S.A.">
        <title>Enigmatic, ultrasmall, uncultivated Archaea.</title>
        <authorList>
            <person name="Baker B.J."/>
            <person name="Comolli L.R."/>
            <person name="Dick G.J."/>
            <person name="Hauser L.J."/>
            <person name="Hyatt D."/>
            <person name="Dill B.D."/>
            <person name="Land M.L."/>
            <person name="Verberkmoes N.C."/>
            <person name="Hettich R.L."/>
            <person name="Banfield J.F."/>
        </authorList>
    </citation>
    <scope>NUCLEOTIDE SEQUENCE [LARGE SCALE GENOMIC DNA]</scope>
</reference>
<evidence type="ECO:0000256" key="2">
    <source>
        <dbReference type="ARBA" id="ARBA00022980"/>
    </source>
</evidence>
<keyword evidence="2 4" id="KW-0689">Ribosomal protein</keyword>
<dbReference type="InterPro" id="IPR001377">
    <property type="entry name" value="Ribosomal_eS6"/>
</dbReference>
<organism evidence="4 5">
    <name type="scientific">Candidatus Parvarchaeum acidiphilum ARMAN-4</name>
    <dbReference type="NCBI Taxonomy" id="662760"/>
    <lineage>
        <taxon>Archaea</taxon>
        <taxon>Candidatus Parvarchaeota</taxon>
        <taxon>Candidatus Parvarchaeum</taxon>
    </lineage>
</organism>
<name>D2EFC6_PARA4</name>
<proteinExistence type="inferred from homology"/>
<accession>D2EFC6</accession>
<evidence type="ECO:0000313" key="5">
    <source>
        <dbReference type="Proteomes" id="UP000009375"/>
    </source>
</evidence>
<dbReference type="SMART" id="SM01405">
    <property type="entry name" value="Ribosomal_S6e"/>
    <property type="match status" value="1"/>
</dbReference>
<keyword evidence="3" id="KW-0687">Ribonucleoprotein</keyword>